<dbReference type="PANTHER" id="PTHR10963">
    <property type="entry name" value="GLYCOSYL HYDROLASE-RELATED"/>
    <property type="match status" value="1"/>
</dbReference>
<comment type="caution">
    <text evidence="3">The sequence shown here is derived from an EMBL/GenBank/DDBJ whole genome shotgun (WGS) entry which is preliminary data.</text>
</comment>
<dbReference type="Pfam" id="PF26113">
    <property type="entry name" value="GH16_XgeA"/>
    <property type="match status" value="1"/>
</dbReference>
<dbReference type="SUPFAM" id="SSF49899">
    <property type="entry name" value="Concanavalin A-like lectins/glucanases"/>
    <property type="match status" value="1"/>
</dbReference>
<evidence type="ECO:0000313" key="4">
    <source>
        <dbReference type="Proteomes" id="UP000076580"/>
    </source>
</evidence>
<gene>
    <name evidence="3" type="ORF">DCS_08018</name>
</gene>
<organism evidence="3 4">
    <name type="scientific">Drechmeria coniospora</name>
    <name type="common">Nematophagous fungus</name>
    <name type="synonym">Meria coniospora</name>
    <dbReference type="NCBI Taxonomy" id="98403"/>
    <lineage>
        <taxon>Eukaryota</taxon>
        <taxon>Fungi</taxon>
        <taxon>Dikarya</taxon>
        <taxon>Ascomycota</taxon>
        <taxon>Pezizomycotina</taxon>
        <taxon>Sordariomycetes</taxon>
        <taxon>Hypocreomycetidae</taxon>
        <taxon>Hypocreales</taxon>
        <taxon>Ophiocordycipitaceae</taxon>
        <taxon>Drechmeria</taxon>
    </lineage>
</organism>
<dbReference type="AlphaFoldDB" id="A0A151GG51"/>
<proteinExistence type="predicted"/>
<dbReference type="GeneID" id="63720661"/>
<accession>A0A151GG51</accession>
<evidence type="ECO:0000256" key="1">
    <source>
        <dbReference type="SAM" id="SignalP"/>
    </source>
</evidence>
<dbReference type="PANTHER" id="PTHR10963:SF24">
    <property type="entry name" value="GLYCOSIDASE C21B10.07-RELATED"/>
    <property type="match status" value="1"/>
</dbReference>
<dbReference type="Proteomes" id="UP000076580">
    <property type="component" value="Chromosome 03"/>
</dbReference>
<keyword evidence="4" id="KW-1185">Reference proteome</keyword>
<dbReference type="RefSeq" id="XP_040655404.1">
    <property type="nucleotide sequence ID" value="XM_040805300.1"/>
</dbReference>
<dbReference type="STRING" id="98403.A0A151GG51"/>
<dbReference type="InterPro" id="IPR000757">
    <property type="entry name" value="Beta-glucanase-like"/>
</dbReference>
<dbReference type="Gene3D" id="2.60.120.200">
    <property type="match status" value="1"/>
</dbReference>
<evidence type="ECO:0000259" key="2">
    <source>
        <dbReference type="PROSITE" id="PS51762"/>
    </source>
</evidence>
<dbReference type="GO" id="GO:0009251">
    <property type="term" value="P:glucan catabolic process"/>
    <property type="evidence" value="ECO:0007669"/>
    <property type="project" value="TreeGrafter"/>
</dbReference>
<feature type="chain" id="PRO_5007580489" evidence="1">
    <location>
        <begin position="22"/>
        <end position="380"/>
    </location>
</feature>
<protein>
    <submittedName>
        <fullName evidence="3">Beta-1,3-endoglucanase</fullName>
    </submittedName>
</protein>
<keyword evidence="1" id="KW-0732">Signal</keyword>
<evidence type="ECO:0000313" key="3">
    <source>
        <dbReference type="EMBL" id="KYK56052.1"/>
    </source>
</evidence>
<dbReference type="InterPro" id="IPR050546">
    <property type="entry name" value="Glycosyl_Hydrlase_16"/>
</dbReference>
<feature type="signal peptide" evidence="1">
    <location>
        <begin position="1"/>
        <end position="21"/>
    </location>
</feature>
<dbReference type="PROSITE" id="PS51762">
    <property type="entry name" value="GH16_2"/>
    <property type="match status" value="1"/>
</dbReference>
<dbReference type="InParanoid" id="A0A151GG51"/>
<dbReference type="InterPro" id="IPR013320">
    <property type="entry name" value="ConA-like_dom_sf"/>
</dbReference>
<dbReference type="GO" id="GO:0004553">
    <property type="term" value="F:hydrolase activity, hydrolyzing O-glycosyl compounds"/>
    <property type="evidence" value="ECO:0007669"/>
    <property type="project" value="InterPro"/>
</dbReference>
<sequence length="380" mass="42364">MAPSLAPVLSALLALTGNAFGQKYTLAQTINAENFFEEFIFNTTGTITSQPDDNWAWVQFQNLNDARTNELARVRNDEVYLGVDHRTELDPNQDEGRRSLRLVSRNTYKHGLLITRFSHFPAAVCGGWPSYWLLGEGPWPNAGEMDLYEGWNLAVANKPAFHVGEEKVLGTCKMHPTFQKANVISDNCDNTYADQVTQWPFQGCQSEEPNGIWASDKGGTPEALEWTSEYIKLFSWKRGEEPANIDDDQPDVKSWGAPSVNVDDCDIDRHFAAQRIIFTLPFCGDPVGTPLFWSELDGGSGITCDKHTGKKTCIEHVASNPKAFKDFYFQVQDIRYFNSTQPSIDPASPTVTPARSSTAGSRNNMIINAAPDEYSGKKFV</sequence>
<reference evidence="3 4" key="1">
    <citation type="journal article" date="2016" name="Sci. Rep.">
        <title>Insights into Adaptations to a Near-Obligate Nematode Endoparasitic Lifestyle from the Finished Genome of Drechmeria coniospora.</title>
        <authorList>
            <person name="Zhang L."/>
            <person name="Zhou Z."/>
            <person name="Guo Q."/>
            <person name="Fokkens L."/>
            <person name="Miskei M."/>
            <person name="Pocsi I."/>
            <person name="Zhang W."/>
            <person name="Chen M."/>
            <person name="Wang L."/>
            <person name="Sun Y."/>
            <person name="Donzelli B.G."/>
            <person name="Gibson D.M."/>
            <person name="Nelson D.R."/>
            <person name="Luo J.G."/>
            <person name="Rep M."/>
            <person name="Liu H."/>
            <person name="Yang S."/>
            <person name="Wang J."/>
            <person name="Krasnoff S.B."/>
            <person name="Xu Y."/>
            <person name="Molnar I."/>
            <person name="Lin M."/>
        </authorList>
    </citation>
    <scope>NUCLEOTIDE SEQUENCE [LARGE SCALE GENOMIC DNA]</scope>
    <source>
        <strain evidence="3 4">ARSEF 6962</strain>
    </source>
</reference>
<name>A0A151GG51_DRECN</name>
<feature type="domain" description="GH16" evidence="2">
    <location>
        <begin position="24"/>
        <end position="295"/>
    </location>
</feature>
<dbReference type="EMBL" id="LAYC01000003">
    <property type="protein sequence ID" value="KYK56052.1"/>
    <property type="molecule type" value="Genomic_DNA"/>
</dbReference>